<dbReference type="Proteomes" id="UP001398420">
    <property type="component" value="Unassembled WGS sequence"/>
</dbReference>
<reference evidence="2 3" key="1">
    <citation type="submission" date="2024-04" db="EMBL/GenBank/DDBJ databases">
        <authorList>
            <person name="Wu Y.S."/>
            <person name="Zhang L."/>
        </authorList>
    </citation>
    <scope>NUCLEOTIDE SEQUENCE [LARGE SCALE GENOMIC DNA]</scope>
    <source>
        <strain evidence="2 3">KG-01</strain>
    </source>
</reference>
<sequence>MRLVQAKKEQITRIMEIIEDGRANLKQLGLPQWQNGYPDLEQMKKDVEQQKSYVLMDGQQIIGTVCLDEDGELAYDALNGKWSSNDPYIAIHRMAVAKETAAKGIGTQFLQAIEEVVHAKGFKQIRLDTHTENIPMQRVAKKNHYQYVGNVSYGENIPCYAYEKILTH</sequence>
<name>A0ABU9LM91_9BACL</name>
<dbReference type="SUPFAM" id="SSF55729">
    <property type="entry name" value="Acyl-CoA N-acyltransferases (Nat)"/>
    <property type="match status" value="1"/>
</dbReference>
<dbReference type="Pfam" id="PF00583">
    <property type="entry name" value="Acetyltransf_1"/>
    <property type="match status" value="1"/>
</dbReference>
<evidence type="ECO:0000313" key="2">
    <source>
        <dbReference type="EMBL" id="MEL5988133.1"/>
    </source>
</evidence>
<feature type="domain" description="N-acetyltransferase" evidence="1">
    <location>
        <begin position="1"/>
        <end position="168"/>
    </location>
</feature>
<comment type="caution">
    <text evidence="2">The sequence shown here is derived from an EMBL/GenBank/DDBJ whole genome shotgun (WGS) entry which is preliminary data.</text>
</comment>
<dbReference type="InterPro" id="IPR016181">
    <property type="entry name" value="Acyl_CoA_acyltransferase"/>
</dbReference>
<evidence type="ECO:0000313" key="3">
    <source>
        <dbReference type="Proteomes" id="UP001398420"/>
    </source>
</evidence>
<dbReference type="InterPro" id="IPR000182">
    <property type="entry name" value="GNAT_dom"/>
</dbReference>
<dbReference type="RefSeq" id="WP_087680489.1">
    <property type="nucleotide sequence ID" value="NZ_JBANCH010000002.1"/>
</dbReference>
<dbReference type="CDD" id="cd04301">
    <property type="entry name" value="NAT_SF"/>
    <property type="match status" value="1"/>
</dbReference>
<keyword evidence="3" id="KW-1185">Reference proteome</keyword>
<dbReference type="PROSITE" id="PS51186">
    <property type="entry name" value="GNAT"/>
    <property type="match status" value="1"/>
</dbReference>
<evidence type="ECO:0000259" key="1">
    <source>
        <dbReference type="PROSITE" id="PS51186"/>
    </source>
</evidence>
<protein>
    <submittedName>
        <fullName evidence="2">GNAT family N-acetyltransferase</fullName>
    </submittedName>
</protein>
<organism evidence="2 3">
    <name type="scientific">Kurthia gibsonii</name>
    <dbReference type="NCBI Taxonomy" id="33946"/>
    <lineage>
        <taxon>Bacteria</taxon>
        <taxon>Bacillati</taxon>
        <taxon>Bacillota</taxon>
        <taxon>Bacilli</taxon>
        <taxon>Bacillales</taxon>
        <taxon>Caryophanaceae</taxon>
        <taxon>Kurthia</taxon>
    </lineage>
</organism>
<gene>
    <name evidence="2" type="ORF">AAF454_06845</name>
</gene>
<proteinExistence type="predicted"/>
<dbReference type="Gene3D" id="3.40.630.30">
    <property type="match status" value="1"/>
</dbReference>
<accession>A0ABU9LM91</accession>
<dbReference type="EMBL" id="JBCEWA010000004">
    <property type="protein sequence ID" value="MEL5988133.1"/>
    <property type="molecule type" value="Genomic_DNA"/>
</dbReference>